<proteinExistence type="predicted"/>
<name>A0A0A8ZLI5_ARUDO</name>
<protein>
    <submittedName>
        <fullName evidence="1">Uncharacterized protein</fullName>
    </submittedName>
</protein>
<sequence>MDYNRPSP</sequence>
<reference evidence="1" key="1">
    <citation type="submission" date="2014-09" db="EMBL/GenBank/DDBJ databases">
        <authorList>
            <person name="Magalhaes I.L.F."/>
            <person name="Oliveira U."/>
            <person name="Santos F.R."/>
            <person name="Vidigal T.H.D.A."/>
            <person name="Brescovit A.D."/>
            <person name="Santos A.J."/>
        </authorList>
    </citation>
    <scope>NUCLEOTIDE SEQUENCE</scope>
    <source>
        <tissue evidence="1">Shoot tissue taken approximately 20 cm above the soil surface</tissue>
    </source>
</reference>
<dbReference type="EMBL" id="GBRH01258244">
    <property type="protein sequence ID" value="JAD39651.1"/>
    <property type="molecule type" value="Transcribed_RNA"/>
</dbReference>
<evidence type="ECO:0000313" key="1">
    <source>
        <dbReference type="EMBL" id="JAD39651.1"/>
    </source>
</evidence>
<organism evidence="1">
    <name type="scientific">Arundo donax</name>
    <name type="common">Giant reed</name>
    <name type="synonym">Donax arundinaceus</name>
    <dbReference type="NCBI Taxonomy" id="35708"/>
    <lineage>
        <taxon>Eukaryota</taxon>
        <taxon>Viridiplantae</taxon>
        <taxon>Streptophyta</taxon>
        <taxon>Embryophyta</taxon>
        <taxon>Tracheophyta</taxon>
        <taxon>Spermatophyta</taxon>
        <taxon>Magnoliopsida</taxon>
        <taxon>Liliopsida</taxon>
        <taxon>Poales</taxon>
        <taxon>Poaceae</taxon>
        <taxon>PACMAD clade</taxon>
        <taxon>Arundinoideae</taxon>
        <taxon>Arundineae</taxon>
        <taxon>Arundo</taxon>
    </lineage>
</organism>
<accession>A0A0A8ZLI5</accession>
<reference evidence="1" key="2">
    <citation type="journal article" date="2015" name="Data Brief">
        <title>Shoot transcriptome of the giant reed, Arundo donax.</title>
        <authorList>
            <person name="Barrero R.A."/>
            <person name="Guerrero F.D."/>
            <person name="Moolhuijzen P."/>
            <person name="Goolsby J.A."/>
            <person name="Tidwell J."/>
            <person name="Bellgard S.E."/>
            <person name="Bellgard M.I."/>
        </authorList>
    </citation>
    <scope>NUCLEOTIDE SEQUENCE</scope>
    <source>
        <tissue evidence="1">Shoot tissue taken approximately 20 cm above the soil surface</tissue>
    </source>
</reference>